<sequence>MIYLPILISKKFNITFKKNSIAPLVSTISKIGIFVGTFVLIVSFSALNGFQMELNNKILSVFPHGEIFPIHKSFHNWKKIENLLKLSSEIVSITPYVSTTALINHTHGIKGIQLRGLNFNNDHGSNKLFKFINFKTLKNMQKNNSQILIGKNIAKRLSIKKGDWINVIIPNNYNVLTLYPKYLSLQVLDFFQINSSIDDKLVLMSILDLQKHLNMQSDISGLEIFVKHPFDINKTFKEIQTHLSNNFVIKTWIAEYGFIYRDIKLIKTIIYSTMILIIIISCFSIASITLLEVSKKVNSIAILKTLGLDNYIIRIIFLIHGIKSIFKVGMSSLLFSIILLLNFKRLIHYIEKYLDRKILSENIYFIDFIPISVSCVDIISIFCILFLIGCITSYYPAYYASKINPIEILKKY</sequence>
<dbReference type="GO" id="GO:0098797">
    <property type="term" value="C:plasma membrane protein complex"/>
    <property type="evidence" value="ECO:0007669"/>
    <property type="project" value="TreeGrafter"/>
</dbReference>
<evidence type="ECO:0000256" key="6">
    <source>
        <dbReference type="ARBA" id="ARBA00023136"/>
    </source>
</evidence>
<keyword evidence="3" id="KW-1003">Cell membrane</keyword>
<dbReference type="RefSeq" id="WP_158336501.1">
    <property type="nucleotide sequence ID" value="NZ_CP033004.1"/>
</dbReference>
<dbReference type="AlphaFoldDB" id="A0A4D6Y112"/>
<feature type="transmembrane region" description="Helical" evidence="7">
    <location>
        <begin position="364"/>
        <end position="395"/>
    </location>
</feature>
<dbReference type="PANTHER" id="PTHR30489">
    <property type="entry name" value="LIPOPROTEIN-RELEASING SYSTEM TRANSMEMBRANE PROTEIN LOLE"/>
    <property type="match status" value="1"/>
</dbReference>
<feature type="transmembrane region" description="Helical" evidence="7">
    <location>
        <begin position="20"/>
        <end position="47"/>
    </location>
</feature>
<evidence type="ECO:0000256" key="2">
    <source>
        <dbReference type="ARBA" id="ARBA00005236"/>
    </source>
</evidence>
<dbReference type="InterPro" id="IPR003838">
    <property type="entry name" value="ABC3_permease_C"/>
</dbReference>
<keyword evidence="4 7" id="KW-0812">Transmembrane</keyword>
<evidence type="ECO:0000259" key="8">
    <source>
        <dbReference type="Pfam" id="PF02687"/>
    </source>
</evidence>
<comment type="subcellular location">
    <subcellularLocation>
        <location evidence="1">Cell membrane</location>
        <topology evidence="1">Multi-pass membrane protein</topology>
    </subcellularLocation>
</comment>
<feature type="domain" description="ABC3 transporter permease C-terminal" evidence="8">
    <location>
        <begin position="273"/>
        <end position="405"/>
    </location>
</feature>
<name>A0A4D6Y112_BUCMH</name>
<protein>
    <submittedName>
        <fullName evidence="9">FtsX-like permease family protein</fullName>
    </submittedName>
</protein>
<dbReference type="OrthoDB" id="9808461at2"/>
<dbReference type="Proteomes" id="UP000298566">
    <property type="component" value="Chromosome"/>
</dbReference>
<keyword evidence="5 7" id="KW-1133">Transmembrane helix</keyword>
<evidence type="ECO:0000256" key="3">
    <source>
        <dbReference type="ARBA" id="ARBA00022475"/>
    </source>
</evidence>
<evidence type="ECO:0000256" key="7">
    <source>
        <dbReference type="SAM" id="Phobius"/>
    </source>
</evidence>
<dbReference type="PANTHER" id="PTHR30489:SF0">
    <property type="entry name" value="LIPOPROTEIN-RELEASING SYSTEM TRANSMEMBRANE PROTEIN LOLE"/>
    <property type="match status" value="1"/>
</dbReference>
<evidence type="ECO:0000256" key="1">
    <source>
        <dbReference type="ARBA" id="ARBA00004651"/>
    </source>
</evidence>
<dbReference type="EMBL" id="CP033004">
    <property type="protein sequence ID" value="QCI23302.1"/>
    <property type="molecule type" value="Genomic_DNA"/>
</dbReference>
<evidence type="ECO:0000313" key="9">
    <source>
        <dbReference type="EMBL" id="QCI23302.1"/>
    </source>
</evidence>
<gene>
    <name evidence="9" type="ORF">D9V73_01410</name>
</gene>
<feature type="transmembrane region" description="Helical" evidence="7">
    <location>
        <begin position="311"/>
        <end position="343"/>
    </location>
</feature>
<reference evidence="9 10" key="1">
    <citation type="submission" date="2018-10" db="EMBL/GenBank/DDBJ databases">
        <title>Comparative functional genomics of the obligate endosymbiont Buchnera aphidicola.</title>
        <authorList>
            <person name="Chong R.A."/>
        </authorList>
    </citation>
    <scope>NUCLEOTIDE SEQUENCE [LARGE SCALE GENOMIC DNA]</scope>
    <source>
        <strain evidence="9 10">Mrh</strain>
    </source>
</reference>
<dbReference type="InterPro" id="IPR051447">
    <property type="entry name" value="Lipoprotein-release_system"/>
</dbReference>
<evidence type="ECO:0000313" key="10">
    <source>
        <dbReference type="Proteomes" id="UP000298566"/>
    </source>
</evidence>
<feature type="transmembrane region" description="Helical" evidence="7">
    <location>
        <begin position="269"/>
        <end position="291"/>
    </location>
</feature>
<keyword evidence="6 7" id="KW-0472">Membrane</keyword>
<proteinExistence type="inferred from homology"/>
<dbReference type="Pfam" id="PF02687">
    <property type="entry name" value="FtsX"/>
    <property type="match status" value="1"/>
</dbReference>
<organism evidence="9 10">
    <name type="scientific">Buchnera aphidicola subsp. Melaphis rhois</name>
    <dbReference type="NCBI Taxonomy" id="118103"/>
    <lineage>
        <taxon>Bacteria</taxon>
        <taxon>Pseudomonadati</taxon>
        <taxon>Pseudomonadota</taxon>
        <taxon>Gammaproteobacteria</taxon>
        <taxon>Enterobacterales</taxon>
        <taxon>Erwiniaceae</taxon>
        <taxon>Buchnera</taxon>
    </lineage>
</organism>
<evidence type="ECO:0000256" key="4">
    <source>
        <dbReference type="ARBA" id="ARBA00022692"/>
    </source>
</evidence>
<accession>A0A4D6Y112</accession>
<dbReference type="GO" id="GO:0044874">
    <property type="term" value="P:lipoprotein localization to outer membrane"/>
    <property type="evidence" value="ECO:0007669"/>
    <property type="project" value="TreeGrafter"/>
</dbReference>
<comment type="similarity">
    <text evidence="2">Belongs to the ABC-4 integral membrane protein family. LolC/E subfamily.</text>
</comment>
<evidence type="ECO:0000256" key="5">
    <source>
        <dbReference type="ARBA" id="ARBA00022989"/>
    </source>
</evidence>